<evidence type="ECO:0000313" key="2">
    <source>
        <dbReference type="Proteomes" id="UP000262172"/>
    </source>
</evidence>
<dbReference type="RefSeq" id="WP_116240357.1">
    <property type="nucleotide sequence ID" value="NZ_QUAB01000008.1"/>
</dbReference>
<keyword evidence="2" id="KW-1185">Reference proteome</keyword>
<comment type="caution">
    <text evidence="1">The sequence shown here is derived from an EMBL/GenBank/DDBJ whole genome shotgun (WGS) entry which is preliminary data.</text>
</comment>
<reference evidence="1 2" key="1">
    <citation type="submission" date="2018-08" db="EMBL/GenBank/DDBJ databases">
        <title>Isolation, diversity and antifungal activity of Actinobacteria from cow dung.</title>
        <authorList>
            <person name="Ling L."/>
        </authorList>
    </citation>
    <scope>NUCLEOTIDE SEQUENCE [LARGE SCALE GENOMIC DNA]</scope>
    <source>
        <strain evidence="1 2">NEAU-LLE</strain>
    </source>
</reference>
<dbReference type="OrthoDB" id="3901256at2"/>
<proteinExistence type="predicted"/>
<dbReference type="PANTHER" id="PTHR40616:SF1">
    <property type="entry name" value="LINALOOL DEHYDRATASE_ISOMERASE DOMAIN-CONTAINING PROTEIN"/>
    <property type="match status" value="1"/>
</dbReference>
<dbReference type="EMBL" id="QUAB01000008">
    <property type="protein sequence ID" value="REJ08723.1"/>
    <property type="molecule type" value="Genomic_DNA"/>
</dbReference>
<protein>
    <submittedName>
        <fullName evidence="1">Uncharacterized protein</fullName>
    </submittedName>
</protein>
<organism evidence="1 2">
    <name type="scientific">Microbacterium bovistercoris</name>
    <dbReference type="NCBI Taxonomy" id="2293570"/>
    <lineage>
        <taxon>Bacteria</taxon>
        <taxon>Bacillati</taxon>
        <taxon>Actinomycetota</taxon>
        <taxon>Actinomycetes</taxon>
        <taxon>Micrococcales</taxon>
        <taxon>Microbacteriaceae</taxon>
        <taxon>Microbacterium</taxon>
    </lineage>
</organism>
<dbReference type="Proteomes" id="UP000262172">
    <property type="component" value="Unassembled WGS sequence"/>
</dbReference>
<dbReference type="AlphaFoldDB" id="A0A371NZG3"/>
<sequence length="619" mass="67453">MTTRLQTSDPLTLDAARRAGDAEYDRQWDLLLSEAKYNPIHTRIVSGRAHRVRESLAYALVLFELASAGDEMVDGERRSDRGARVLSTVLDLQDIDPRSETYGLWGYWAEEPAAQMSPADWNWADFIGEFLILILRRHGATLAPELRGRAETALVHAARSIIRRDVDLDYTNIAVKGAFVTLAAGEITSEDSIAEYGRERLSRLHTRLLAQGSFAEYNSPTYWHVVLQAFTGIRQYVDDVDMHPLAADLERVAWEHFLRHWHPATGQLSGPMARCYDTDLHLRPSVLSVLQRVAGDTWPLLEKADLEPDIQFVQDAVLDYRIPADLRPLLDHVASTDTVREVFAETFYIEGQVAGISEAAASGVPSVVVPTVGATWRDGALSLGSVNFTDTWLQRRPLLGYWVEPGDDPTDITRPARFVGVEVVRDGHGFAGGSFCSVQEGGRVLWALALATPSGDEHIHLDAIPAGAAVPTSDLRVRFRIRGASADAVRVDGEPLAAGASVADVSRVRVETPALHLDWVLAAARFDGAEVGATVTAGDDIVIDVPWLVSPRDLTVSDLGETFATGMLRMSAAPLDDAVVTAAVDGDVVRAAGAGLQLLAPVLPGSRLDHARIAQRARL</sequence>
<accession>A0A371NZG3</accession>
<name>A0A371NZG3_9MICO</name>
<dbReference type="PANTHER" id="PTHR40616">
    <property type="entry name" value="LINALOOL DEHYDRATASE_ISOMERASE DOMAIN-CONTAINING PROTEIN"/>
    <property type="match status" value="1"/>
</dbReference>
<evidence type="ECO:0000313" key="1">
    <source>
        <dbReference type="EMBL" id="REJ08723.1"/>
    </source>
</evidence>
<gene>
    <name evidence="1" type="ORF">DY023_00335</name>
</gene>